<name>A0A2T6ZQL6_TUBBO</name>
<dbReference type="AlphaFoldDB" id="A0A2T6ZQL6"/>
<accession>A0A2T6ZQL6</accession>
<dbReference type="EMBL" id="NESQ01000141">
    <property type="protein sequence ID" value="PUU77788.1"/>
    <property type="molecule type" value="Genomic_DNA"/>
</dbReference>
<keyword evidence="2" id="KW-0472">Membrane</keyword>
<keyword evidence="2" id="KW-0812">Transmembrane</keyword>
<organism evidence="3 4">
    <name type="scientific">Tuber borchii</name>
    <name type="common">White truffle</name>
    <dbReference type="NCBI Taxonomy" id="42251"/>
    <lineage>
        <taxon>Eukaryota</taxon>
        <taxon>Fungi</taxon>
        <taxon>Dikarya</taxon>
        <taxon>Ascomycota</taxon>
        <taxon>Pezizomycotina</taxon>
        <taxon>Pezizomycetes</taxon>
        <taxon>Pezizales</taxon>
        <taxon>Tuberaceae</taxon>
        <taxon>Tuber</taxon>
    </lineage>
</organism>
<evidence type="ECO:0000313" key="4">
    <source>
        <dbReference type="Proteomes" id="UP000244722"/>
    </source>
</evidence>
<keyword evidence="2" id="KW-1133">Transmembrane helix</keyword>
<dbReference type="Proteomes" id="UP000244722">
    <property type="component" value="Unassembled WGS sequence"/>
</dbReference>
<sequence length="175" mass="19578">MAVSEKQRNQLERDMKGTPRLDDILNSPPSRTPNLACLKNIQSRTSPAKKPTWGGDGFQAPPVRIAYSPFASLVQSMDVASFPCPSLDEFKKVARCLCYAEDHAVSCNRLGLSQLAPLGSFAICIFIGIVYFFLSFLLLSIHSERCIVIFKFYLHLCLFIPFVVVFQLEGLYHGL</sequence>
<feature type="transmembrane region" description="Helical" evidence="2">
    <location>
        <begin position="152"/>
        <end position="172"/>
    </location>
</feature>
<reference evidence="3 4" key="1">
    <citation type="submission" date="2017-04" db="EMBL/GenBank/DDBJ databases">
        <title>Draft genome sequence of Tuber borchii Vittad., a whitish edible truffle.</title>
        <authorList>
            <consortium name="DOE Joint Genome Institute"/>
            <person name="Murat C."/>
            <person name="Kuo A."/>
            <person name="Barry K.W."/>
            <person name="Clum A."/>
            <person name="Dockter R.B."/>
            <person name="Fauchery L."/>
            <person name="Iotti M."/>
            <person name="Kohler A."/>
            <person name="Labutti K."/>
            <person name="Lindquist E.A."/>
            <person name="Lipzen A."/>
            <person name="Ohm R.A."/>
            <person name="Wang M."/>
            <person name="Grigoriev I.V."/>
            <person name="Zambonelli A."/>
            <person name="Martin F.M."/>
        </authorList>
    </citation>
    <scope>NUCLEOTIDE SEQUENCE [LARGE SCALE GENOMIC DNA]</scope>
    <source>
        <strain evidence="3 4">Tbo3840</strain>
    </source>
</reference>
<keyword evidence="4" id="KW-1185">Reference proteome</keyword>
<proteinExistence type="predicted"/>
<protein>
    <submittedName>
        <fullName evidence="3">Uncharacterized protein</fullName>
    </submittedName>
</protein>
<evidence type="ECO:0000256" key="1">
    <source>
        <dbReference type="SAM" id="MobiDB-lite"/>
    </source>
</evidence>
<evidence type="ECO:0000256" key="2">
    <source>
        <dbReference type="SAM" id="Phobius"/>
    </source>
</evidence>
<evidence type="ECO:0000313" key="3">
    <source>
        <dbReference type="EMBL" id="PUU77788.1"/>
    </source>
</evidence>
<feature type="region of interest" description="Disordered" evidence="1">
    <location>
        <begin position="1"/>
        <end position="31"/>
    </location>
</feature>
<feature type="transmembrane region" description="Helical" evidence="2">
    <location>
        <begin position="118"/>
        <end position="140"/>
    </location>
</feature>
<dbReference type="STRING" id="42251.A0A2T6ZQL6"/>
<dbReference type="OrthoDB" id="5801062at2759"/>
<comment type="caution">
    <text evidence="3">The sequence shown here is derived from an EMBL/GenBank/DDBJ whole genome shotgun (WGS) entry which is preliminary data.</text>
</comment>
<gene>
    <name evidence="3" type="ORF">B9Z19DRAFT_139674</name>
</gene>
<feature type="compositionally biased region" description="Basic and acidic residues" evidence="1">
    <location>
        <begin position="1"/>
        <end position="23"/>
    </location>
</feature>